<dbReference type="SUPFAM" id="SSF46689">
    <property type="entry name" value="Homeodomain-like"/>
    <property type="match status" value="1"/>
</dbReference>
<dbReference type="InterPro" id="IPR037923">
    <property type="entry name" value="HTH-like"/>
</dbReference>
<evidence type="ECO:0000256" key="3">
    <source>
        <dbReference type="ARBA" id="ARBA00023163"/>
    </source>
</evidence>
<proteinExistence type="predicted"/>
<comment type="caution">
    <text evidence="5">The sequence shown here is derived from an EMBL/GenBank/DDBJ whole genome shotgun (WGS) entry which is preliminary data.</text>
</comment>
<keyword evidence="3" id="KW-0804">Transcription</keyword>
<dbReference type="SUPFAM" id="SSF51215">
    <property type="entry name" value="Regulatory protein AraC"/>
    <property type="match status" value="1"/>
</dbReference>
<feature type="domain" description="HTH araC/xylS-type" evidence="4">
    <location>
        <begin position="185"/>
        <end position="285"/>
    </location>
</feature>
<dbReference type="PROSITE" id="PS00041">
    <property type="entry name" value="HTH_ARAC_FAMILY_1"/>
    <property type="match status" value="1"/>
</dbReference>
<gene>
    <name evidence="5" type="ORF">BK138_00500</name>
</gene>
<dbReference type="Proteomes" id="UP000187172">
    <property type="component" value="Unassembled WGS sequence"/>
</dbReference>
<name>A0A1R1EZ99_9BACL</name>
<keyword evidence="2" id="KW-0238">DNA-binding</keyword>
<evidence type="ECO:0000313" key="5">
    <source>
        <dbReference type="EMBL" id="OMF57149.1"/>
    </source>
</evidence>
<dbReference type="STRING" id="297318.BK138_00500"/>
<keyword evidence="6" id="KW-1185">Reference proteome</keyword>
<accession>A0A1R1EZ99</accession>
<evidence type="ECO:0000256" key="1">
    <source>
        <dbReference type="ARBA" id="ARBA00023015"/>
    </source>
</evidence>
<dbReference type="PANTHER" id="PTHR43280:SF28">
    <property type="entry name" value="HTH-TYPE TRANSCRIPTIONAL ACTIVATOR RHAS"/>
    <property type="match status" value="1"/>
</dbReference>
<dbReference type="InterPro" id="IPR018062">
    <property type="entry name" value="HTH_AraC-typ_CS"/>
</dbReference>
<evidence type="ECO:0000259" key="4">
    <source>
        <dbReference type="PROSITE" id="PS01124"/>
    </source>
</evidence>
<dbReference type="RefSeq" id="WP_076164576.1">
    <property type="nucleotide sequence ID" value="NZ_MRTP01000001.1"/>
</dbReference>
<dbReference type="InterPro" id="IPR009057">
    <property type="entry name" value="Homeodomain-like_sf"/>
</dbReference>
<dbReference type="PRINTS" id="PR00032">
    <property type="entry name" value="HTHARAC"/>
</dbReference>
<dbReference type="PROSITE" id="PS01124">
    <property type="entry name" value="HTH_ARAC_FAMILY_2"/>
    <property type="match status" value="1"/>
</dbReference>
<dbReference type="Pfam" id="PF12833">
    <property type="entry name" value="HTH_18"/>
    <property type="match status" value="1"/>
</dbReference>
<dbReference type="InterPro" id="IPR018060">
    <property type="entry name" value="HTH_AraC"/>
</dbReference>
<reference evidence="5 6" key="1">
    <citation type="submission" date="2016-11" db="EMBL/GenBank/DDBJ databases">
        <title>Paenibacillus species isolates.</title>
        <authorList>
            <person name="Beno S.M."/>
        </authorList>
    </citation>
    <scope>NUCLEOTIDE SEQUENCE [LARGE SCALE GENOMIC DNA]</scope>
    <source>
        <strain evidence="5 6">FSL R5-0378</strain>
    </source>
</reference>
<dbReference type="Gene3D" id="2.60.120.10">
    <property type="entry name" value="Jelly Rolls"/>
    <property type="match status" value="1"/>
</dbReference>
<evidence type="ECO:0000313" key="6">
    <source>
        <dbReference type="Proteomes" id="UP000187172"/>
    </source>
</evidence>
<dbReference type="SMART" id="SM00342">
    <property type="entry name" value="HTH_ARAC"/>
    <property type="match status" value="1"/>
</dbReference>
<protein>
    <submittedName>
        <fullName evidence="5">AraC family transcriptional regulator</fullName>
    </submittedName>
</protein>
<evidence type="ECO:0000256" key="2">
    <source>
        <dbReference type="ARBA" id="ARBA00023125"/>
    </source>
</evidence>
<dbReference type="EMBL" id="MRTP01000001">
    <property type="protein sequence ID" value="OMF57149.1"/>
    <property type="molecule type" value="Genomic_DNA"/>
</dbReference>
<dbReference type="InterPro" id="IPR003313">
    <property type="entry name" value="AraC-bd"/>
</dbReference>
<dbReference type="GO" id="GO:0003700">
    <property type="term" value="F:DNA-binding transcription factor activity"/>
    <property type="evidence" value="ECO:0007669"/>
    <property type="project" value="InterPro"/>
</dbReference>
<dbReference type="PANTHER" id="PTHR43280">
    <property type="entry name" value="ARAC-FAMILY TRANSCRIPTIONAL REGULATOR"/>
    <property type="match status" value="1"/>
</dbReference>
<dbReference type="GO" id="GO:0043565">
    <property type="term" value="F:sequence-specific DNA binding"/>
    <property type="evidence" value="ECO:0007669"/>
    <property type="project" value="InterPro"/>
</dbReference>
<sequence>MDFANLHPYVYHACLYPFSKGQNSLSRTCYASSLYLISEGKGIIRFRGEDHPVVPGSLVYMPPGLLHDWYADLEEPMVHYCCYFDWMYIDRREAFSTPNMICFDLSQLQPSLIGPAFPVPIPELMTVSKLRIWMDGFETFFNNNEYINERTYYRGLKIQSNFQQFMEYFLNFALKENNIPDPRMLHLLERLDQDLMTGSVKPLEVYFRDLHISRGYFFEKFHQATGLSPTQYMNHFRINRAKDDLRFSHLSITEISEKYGFSSVHYFSKLFKQLTGTPPKEYRAAYISEGLRQVEVFVP</sequence>
<dbReference type="InterPro" id="IPR020449">
    <property type="entry name" value="Tscrpt_reg_AraC-type_HTH"/>
</dbReference>
<keyword evidence="1" id="KW-0805">Transcription regulation</keyword>
<dbReference type="AlphaFoldDB" id="A0A1R1EZ99"/>
<dbReference type="Gene3D" id="1.10.10.60">
    <property type="entry name" value="Homeodomain-like"/>
    <property type="match status" value="2"/>
</dbReference>
<dbReference type="Pfam" id="PF02311">
    <property type="entry name" value="AraC_binding"/>
    <property type="match status" value="1"/>
</dbReference>
<organism evidence="5 6">
    <name type="scientific">Paenibacillus rhizosphaerae</name>
    <dbReference type="NCBI Taxonomy" id="297318"/>
    <lineage>
        <taxon>Bacteria</taxon>
        <taxon>Bacillati</taxon>
        <taxon>Bacillota</taxon>
        <taxon>Bacilli</taxon>
        <taxon>Bacillales</taxon>
        <taxon>Paenibacillaceae</taxon>
        <taxon>Paenibacillus</taxon>
    </lineage>
</organism>
<dbReference type="InterPro" id="IPR014710">
    <property type="entry name" value="RmlC-like_jellyroll"/>
</dbReference>